<dbReference type="EMBL" id="CASHTH010001881">
    <property type="protein sequence ID" value="CAI8021299.1"/>
    <property type="molecule type" value="Genomic_DNA"/>
</dbReference>
<dbReference type="Proteomes" id="UP001174909">
    <property type="component" value="Unassembled WGS sequence"/>
</dbReference>
<evidence type="ECO:0000313" key="2">
    <source>
        <dbReference type="Proteomes" id="UP001174909"/>
    </source>
</evidence>
<evidence type="ECO:0000313" key="1">
    <source>
        <dbReference type="EMBL" id="CAI8021299.1"/>
    </source>
</evidence>
<reference evidence="1" key="1">
    <citation type="submission" date="2023-03" db="EMBL/GenBank/DDBJ databases">
        <authorList>
            <person name="Steffen K."/>
            <person name="Cardenas P."/>
        </authorList>
    </citation>
    <scope>NUCLEOTIDE SEQUENCE</scope>
</reference>
<comment type="caution">
    <text evidence="1">The sequence shown here is derived from an EMBL/GenBank/DDBJ whole genome shotgun (WGS) entry which is preliminary data.</text>
</comment>
<organism evidence="1 2">
    <name type="scientific">Geodia barretti</name>
    <name type="common">Barrett's horny sponge</name>
    <dbReference type="NCBI Taxonomy" id="519541"/>
    <lineage>
        <taxon>Eukaryota</taxon>
        <taxon>Metazoa</taxon>
        <taxon>Porifera</taxon>
        <taxon>Demospongiae</taxon>
        <taxon>Heteroscleromorpha</taxon>
        <taxon>Tetractinellida</taxon>
        <taxon>Astrophorina</taxon>
        <taxon>Geodiidae</taxon>
        <taxon>Geodia</taxon>
    </lineage>
</organism>
<sequence length="40" mass="4632">MEMDVLMFSIFLSLGWINFTHCSSLLWTLEVVGTPARIWS</sequence>
<accession>A0AA35S0Z7</accession>
<keyword evidence="2" id="KW-1185">Reference proteome</keyword>
<protein>
    <submittedName>
        <fullName evidence="1">Uncharacterized protein</fullName>
    </submittedName>
</protein>
<dbReference type="AlphaFoldDB" id="A0AA35S0Z7"/>
<gene>
    <name evidence="1" type="ORF">GBAR_LOCUS12646</name>
</gene>
<name>A0AA35S0Z7_GEOBA</name>
<proteinExistence type="predicted"/>